<evidence type="ECO:0000313" key="2">
    <source>
        <dbReference type="Proteomes" id="UP000324897"/>
    </source>
</evidence>
<proteinExistence type="predicted"/>
<accession>A0A5J9W2X4</accession>
<dbReference type="Gramene" id="TVU42749">
    <property type="protein sequence ID" value="TVU42749"/>
    <property type="gene ID" value="EJB05_09170"/>
</dbReference>
<reference evidence="1 2" key="1">
    <citation type="journal article" date="2019" name="Sci. Rep.">
        <title>A high-quality genome of Eragrostis curvula grass provides insights into Poaceae evolution and supports new strategies to enhance forage quality.</title>
        <authorList>
            <person name="Carballo J."/>
            <person name="Santos B.A.C.M."/>
            <person name="Zappacosta D."/>
            <person name="Garbus I."/>
            <person name="Selva J.P."/>
            <person name="Gallo C.A."/>
            <person name="Diaz A."/>
            <person name="Albertini E."/>
            <person name="Caccamo M."/>
            <person name="Echenique V."/>
        </authorList>
    </citation>
    <scope>NUCLEOTIDE SEQUENCE [LARGE SCALE GENOMIC DNA]</scope>
    <source>
        <strain evidence="2">cv. Victoria</strain>
        <tissue evidence="1">Leaf</tissue>
    </source>
</reference>
<protein>
    <submittedName>
        <fullName evidence="1">Uncharacterized protein</fullName>
    </submittedName>
</protein>
<sequence>MTTAPVLDLSSASNVYYTFPKGFAEIIYESTRNAMPPLTVNQYPNHLASNMFHNIAHVLVKTLFQNMYPINGNTHISFLPACDHKDRFVERQPRTTAQSTKHKVDYGRLGQVLCCLPSLAAFKEEEWDGVISFLGDGWSNPSHGARGGFCLDGVIPQRWNLSMGCLPAGKHFERPCGKVLHQSCLLRRYAAVCRDFVLSLAAGVRRQMTMHGGGCEWVVVVGISCTRPFSACWSACSLTRGSATASQQFSSHYDST</sequence>
<feature type="non-terminal residue" evidence="1">
    <location>
        <position position="256"/>
    </location>
</feature>
<gene>
    <name evidence="1" type="ORF">EJB05_09170</name>
</gene>
<keyword evidence="2" id="KW-1185">Reference proteome</keyword>
<dbReference type="Proteomes" id="UP000324897">
    <property type="component" value="Unassembled WGS sequence"/>
</dbReference>
<dbReference type="AlphaFoldDB" id="A0A5J9W2X4"/>
<dbReference type="EMBL" id="RWGY01000005">
    <property type="protein sequence ID" value="TVU42749.1"/>
    <property type="molecule type" value="Genomic_DNA"/>
</dbReference>
<name>A0A5J9W2X4_9POAL</name>
<evidence type="ECO:0000313" key="1">
    <source>
        <dbReference type="EMBL" id="TVU42749.1"/>
    </source>
</evidence>
<comment type="caution">
    <text evidence="1">The sequence shown here is derived from an EMBL/GenBank/DDBJ whole genome shotgun (WGS) entry which is preliminary data.</text>
</comment>
<organism evidence="1 2">
    <name type="scientific">Eragrostis curvula</name>
    <name type="common">weeping love grass</name>
    <dbReference type="NCBI Taxonomy" id="38414"/>
    <lineage>
        <taxon>Eukaryota</taxon>
        <taxon>Viridiplantae</taxon>
        <taxon>Streptophyta</taxon>
        <taxon>Embryophyta</taxon>
        <taxon>Tracheophyta</taxon>
        <taxon>Spermatophyta</taxon>
        <taxon>Magnoliopsida</taxon>
        <taxon>Liliopsida</taxon>
        <taxon>Poales</taxon>
        <taxon>Poaceae</taxon>
        <taxon>PACMAD clade</taxon>
        <taxon>Chloridoideae</taxon>
        <taxon>Eragrostideae</taxon>
        <taxon>Eragrostidinae</taxon>
        <taxon>Eragrostis</taxon>
    </lineage>
</organism>